<feature type="compositionally biased region" description="Polar residues" evidence="1">
    <location>
        <begin position="120"/>
        <end position="137"/>
    </location>
</feature>
<accession>C1LD61</accession>
<reference evidence="2" key="2">
    <citation type="submission" date="2009-03" db="EMBL/GenBank/DDBJ databases">
        <authorList>
            <person name="Gang L."/>
        </authorList>
    </citation>
    <scope>NUCLEOTIDE SEQUENCE</scope>
    <source>
        <strain evidence="2">Anhui</strain>
    </source>
</reference>
<sequence length="188" mass="20914">MLVLSERATELLQELIIGNQRLIELMLEQTRIQISSTSLPSVNDALPQPISEIGSQTQSPCETEVILPTAPSITSPVKQDEVLENSAHVNPNVESLELQNSRSDRCARIRTIRRSEKISTRSLQKPSNCPTKPQHPTRNVKPKKIGSTPKVHFESRNIPGLMTSHAKEDAVLLRLQRKDPTLFRGGGD</sequence>
<organism evidence="2">
    <name type="scientific">Schistosoma japonicum</name>
    <name type="common">Blood fluke</name>
    <dbReference type="NCBI Taxonomy" id="6182"/>
    <lineage>
        <taxon>Eukaryota</taxon>
        <taxon>Metazoa</taxon>
        <taxon>Spiralia</taxon>
        <taxon>Lophotrochozoa</taxon>
        <taxon>Platyhelminthes</taxon>
        <taxon>Trematoda</taxon>
        <taxon>Digenea</taxon>
        <taxon>Strigeidida</taxon>
        <taxon>Schistosomatoidea</taxon>
        <taxon>Schistosomatidae</taxon>
        <taxon>Schistosoma</taxon>
    </lineage>
</organism>
<protein>
    <submittedName>
        <fullName evidence="2">Hypotheticial protein</fullName>
    </submittedName>
</protein>
<proteinExistence type="evidence at transcript level"/>
<dbReference type="AlphaFoldDB" id="C1LD61"/>
<feature type="region of interest" description="Disordered" evidence="1">
    <location>
        <begin position="117"/>
        <end position="162"/>
    </location>
</feature>
<name>C1LD61_SCHJA</name>
<dbReference type="EMBL" id="FN316908">
    <property type="protein sequence ID" value="CAX72639.1"/>
    <property type="molecule type" value="mRNA"/>
</dbReference>
<reference evidence="2" key="1">
    <citation type="journal article" date="2009" name="Nature">
        <title>The Schistosoma japonicum genome reveals features of host-parasite interplay.</title>
        <authorList>
            <person name="Liu F."/>
            <person name="Zhou Y."/>
            <person name="Wang Z.Q."/>
            <person name="Lu G."/>
            <person name="Zheng H."/>
            <person name="Brindley P.J."/>
            <person name="McManus D.P."/>
            <person name="Blair D."/>
            <person name="Zhang Q.H."/>
            <person name="Zhong Y."/>
            <person name="Wang S."/>
            <person name="Han Z.G."/>
            <person name="Chen Z."/>
        </authorList>
    </citation>
    <scope>NUCLEOTIDE SEQUENCE</scope>
    <source>
        <strain evidence="2">Anhui</strain>
    </source>
</reference>
<evidence type="ECO:0000256" key="1">
    <source>
        <dbReference type="SAM" id="MobiDB-lite"/>
    </source>
</evidence>
<evidence type="ECO:0000313" key="2">
    <source>
        <dbReference type="EMBL" id="CAX72639.1"/>
    </source>
</evidence>